<sequence>MRLTLPILSAAVLIFALLPAHSRPLLPSSEVTFSKACRDRDTDPERLIQLCEAALEEGTGSLSQRLDAMDALAWAYSNIGKDAQAQQLFEEMLALAPRSVDAMNGLGWIAWDADVFDDAVVHFEKALKVTYSAESLAGAASSRYGADLADLEETLVALEAAHAIDPDYNWPLREMGWILQRADQHSRAEAAFRRNLEIDAEDINGLLGLSRALRDQDQYEDALEVINRALELRPGELVHLYERGLNLYYLDRDRVALGVAKQIVESYPEEDEGYVLMARVLHARGQGDAAVNVLQNYVGDIGRSRWANYWLVEVLQWNDRHAEALTVLEQIETDYDPASYHYDDMYESAIELKDLARARIAVDAMLAQDSSDAEVVYYDAVLLAHDRQFDRAETRAQEAVSLGYAKDDMDDFFGVLAESGEFVRMIQFRVRLNDAAKASQD</sequence>
<keyword evidence="2 3" id="KW-0802">TPR repeat</keyword>
<dbReference type="Pfam" id="PF13432">
    <property type="entry name" value="TPR_16"/>
    <property type="match status" value="2"/>
</dbReference>
<accession>A0A058ZGN4</accession>
<dbReference type="OrthoDB" id="7702646at2"/>
<dbReference type="InterPro" id="IPR019734">
    <property type="entry name" value="TPR_rpt"/>
</dbReference>
<dbReference type="RefSeq" id="WP_035253379.1">
    <property type="nucleotide sequence ID" value="NZ_AQQY01000016.1"/>
</dbReference>
<evidence type="ECO:0000256" key="1">
    <source>
        <dbReference type="ARBA" id="ARBA00022737"/>
    </source>
</evidence>
<reference evidence="4 5" key="1">
    <citation type="submission" date="2013-04" db="EMBL/GenBank/DDBJ databases">
        <title>Shimia sp. 22II-S11-Z10 Genome Sequencing.</title>
        <authorList>
            <person name="Lai Q."/>
            <person name="Li G."/>
            <person name="Shao Z."/>
        </authorList>
    </citation>
    <scope>NUCLEOTIDE SEQUENCE [LARGE SCALE GENOMIC DNA]</scope>
    <source>
        <strain evidence="5">22II-S11-Z10</strain>
    </source>
</reference>
<evidence type="ECO:0000313" key="4">
    <source>
        <dbReference type="EMBL" id="KCV80789.1"/>
    </source>
</evidence>
<feature type="repeat" description="TPR" evidence="3">
    <location>
        <begin position="203"/>
        <end position="236"/>
    </location>
</feature>
<dbReference type="AlphaFoldDB" id="A0A058ZGN4"/>
<keyword evidence="5" id="KW-1185">Reference proteome</keyword>
<dbReference type="SUPFAM" id="SSF48452">
    <property type="entry name" value="TPR-like"/>
    <property type="match status" value="1"/>
</dbReference>
<dbReference type="GO" id="GO:0000030">
    <property type="term" value="F:mannosyltransferase activity"/>
    <property type="evidence" value="ECO:0007669"/>
    <property type="project" value="TreeGrafter"/>
</dbReference>
<gene>
    <name evidence="4" type="ORF">ATO10_15545</name>
</gene>
<dbReference type="PANTHER" id="PTHR44227:SF3">
    <property type="entry name" value="PROTEIN O-MANNOSYL-TRANSFERASE TMTC4"/>
    <property type="match status" value="1"/>
</dbReference>
<evidence type="ECO:0000313" key="5">
    <source>
        <dbReference type="Proteomes" id="UP000024836"/>
    </source>
</evidence>
<evidence type="ECO:0000256" key="3">
    <source>
        <dbReference type="PROSITE-ProRule" id="PRU00339"/>
    </source>
</evidence>
<name>A0A058ZGN4_9RHOB</name>
<dbReference type="InterPro" id="IPR011990">
    <property type="entry name" value="TPR-like_helical_dom_sf"/>
</dbReference>
<protein>
    <submittedName>
        <fullName evidence="4">Tetratricopeptide repeat protein</fullName>
    </submittedName>
</protein>
<comment type="caution">
    <text evidence="4">The sequence shown here is derived from an EMBL/GenBank/DDBJ whole genome shotgun (WGS) entry which is preliminary data.</text>
</comment>
<evidence type="ECO:0000256" key="2">
    <source>
        <dbReference type="ARBA" id="ARBA00022803"/>
    </source>
</evidence>
<dbReference type="Proteomes" id="UP000024836">
    <property type="component" value="Unassembled WGS sequence"/>
</dbReference>
<dbReference type="GO" id="GO:0035269">
    <property type="term" value="P:protein O-linked glycosylation via mannose"/>
    <property type="evidence" value="ECO:0007669"/>
    <property type="project" value="TreeGrafter"/>
</dbReference>
<dbReference type="InterPro" id="IPR052346">
    <property type="entry name" value="O-mannosyl-transferase_TMTC"/>
</dbReference>
<dbReference type="SMART" id="SM00028">
    <property type="entry name" value="TPR"/>
    <property type="match status" value="4"/>
</dbReference>
<dbReference type="PANTHER" id="PTHR44227">
    <property type="match status" value="1"/>
</dbReference>
<dbReference type="PROSITE" id="PS50005">
    <property type="entry name" value="TPR"/>
    <property type="match status" value="1"/>
</dbReference>
<dbReference type="Gene3D" id="1.25.40.10">
    <property type="entry name" value="Tetratricopeptide repeat domain"/>
    <property type="match status" value="3"/>
</dbReference>
<proteinExistence type="predicted"/>
<dbReference type="EMBL" id="AQQY01000016">
    <property type="protein sequence ID" value="KCV80789.1"/>
    <property type="molecule type" value="Genomic_DNA"/>
</dbReference>
<dbReference type="STRING" id="1461693.ATO10_15545"/>
<dbReference type="eggNOG" id="COG0457">
    <property type="taxonomic scope" value="Bacteria"/>
</dbReference>
<dbReference type="GO" id="GO:0030968">
    <property type="term" value="P:endoplasmic reticulum unfolded protein response"/>
    <property type="evidence" value="ECO:0007669"/>
    <property type="project" value="TreeGrafter"/>
</dbReference>
<keyword evidence="1" id="KW-0677">Repeat</keyword>
<organism evidence="4 5">
    <name type="scientific">Actibacterium atlanticum</name>
    <dbReference type="NCBI Taxonomy" id="1461693"/>
    <lineage>
        <taxon>Bacteria</taxon>
        <taxon>Pseudomonadati</taxon>
        <taxon>Pseudomonadota</taxon>
        <taxon>Alphaproteobacteria</taxon>
        <taxon>Rhodobacterales</taxon>
        <taxon>Roseobacteraceae</taxon>
        <taxon>Actibacterium</taxon>
    </lineage>
</organism>